<organism evidence="2 3">
    <name type="scientific">Roseiarcus fermentans</name>
    <dbReference type="NCBI Taxonomy" id="1473586"/>
    <lineage>
        <taxon>Bacteria</taxon>
        <taxon>Pseudomonadati</taxon>
        <taxon>Pseudomonadota</taxon>
        <taxon>Alphaproteobacteria</taxon>
        <taxon>Hyphomicrobiales</taxon>
        <taxon>Roseiarcaceae</taxon>
        <taxon>Roseiarcus</taxon>
    </lineage>
</organism>
<dbReference type="PANTHER" id="PTHR30600">
    <property type="entry name" value="CYTOCHROME C PEROXIDASE-RELATED"/>
    <property type="match status" value="1"/>
</dbReference>
<feature type="signal peptide" evidence="1">
    <location>
        <begin position="1"/>
        <end position="25"/>
    </location>
</feature>
<gene>
    <name evidence="2" type="ORF">DFR50_12237</name>
</gene>
<dbReference type="RefSeq" id="WP_113890817.1">
    <property type="nucleotide sequence ID" value="NZ_QNRK01000022.1"/>
</dbReference>
<dbReference type="Proteomes" id="UP000253529">
    <property type="component" value="Unassembled WGS sequence"/>
</dbReference>
<dbReference type="EMBL" id="QNRK01000022">
    <property type="protein sequence ID" value="RBP09200.1"/>
    <property type="molecule type" value="Genomic_DNA"/>
</dbReference>
<dbReference type="GO" id="GO:0020037">
    <property type="term" value="F:heme binding"/>
    <property type="evidence" value="ECO:0007669"/>
    <property type="project" value="InterPro"/>
</dbReference>
<dbReference type="GO" id="GO:0004130">
    <property type="term" value="F:cytochrome-c peroxidase activity"/>
    <property type="evidence" value="ECO:0007669"/>
    <property type="project" value="TreeGrafter"/>
</dbReference>
<evidence type="ECO:0000313" key="3">
    <source>
        <dbReference type="Proteomes" id="UP000253529"/>
    </source>
</evidence>
<keyword evidence="3" id="KW-1185">Reference proteome</keyword>
<comment type="caution">
    <text evidence="2">The sequence shown here is derived from an EMBL/GenBank/DDBJ whole genome shotgun (WGS) entry which is preliminary data.</text>
</comment>
<dbReference type="Pfam" id="PF06537">
    <property type="entry name" value="DHOR"/>
    <property type="match status" value="1"/>
</dbReference>
<keyword evidence="1" id="KW-0732">Signal</keyword>
<sequence>MKRALGVLAAARAVAFLVAVGPAAAGSWDERVFPPGAHVDFAAAAAAGPAALPALVERGRDLFKAKFTTLDGAGRPKATQAIIPTRRKSGVNPPFTRTSGPDSNSCFGCHNDPVVGGSGDVVANVFVSEGFESAQFDTIDPSFSSERHTIALTGAGLVELLAREMTADLQAIRAGAVGEACRSGKDVRADLVSKGVRFGWIVAHPDGIVDLDSVDGVDADLVVRPFSRKGVFTSLRQFTINALNVHHGMEASERFGVRWTGTHDFSESGVPDAITPGDVSALVAFQATLPPPTVRANLPDDWRAAAEAGAKRFDAIGCPSCHVKTLPLKSMVFTDPAPYDMAGTLRPGEVGAPIVVDLSTLPFAKTLQKNDKGEWLIPLMSDLKRHLVVDEQVNALGNELQAQRFVERDVFLTPRLWGVGSTAPYGHNGSFRMLDEIIAAHGGDARFARDQYLALEPGERDAVVAYLRSLVIEAP</sequence>
<dbReference type="OrthoDB" id="9805202at2"/>
<dbReference type="GO" id="GO:0009055">
    <property type="term" value="F:electron transfer activity"/>
    <property type="evidence" value="ECO:0007669"/>
    <property type="project" value="InterPro"/>
</dbReference>
<proteinExistence type="predicted"/>
<accession>A0A366F5F9</accession>
<feature type="chain" id="PRO_5016570412" evidence="1">
    <location>
        <begin position="26"/>
        <end position="475"/>
    </location>
</feature>
<keyword evidence="2" id="KW-0575">Peroxidase</keyword>
<evidence type="ECO:0000256" key="1">
    <source>
        <dbReference type="SAM" id="SignalP"/>
    </source>
</evidence>
<dbReference type="PANTHER" id="PTHR30600:SF4">
    <property type="entry name" value="CYTOCHROME C DOMAIN-CONTAINING PROTEIN"/>
    <property type="match status" value="1"/>
</dbReference>
<dbReference type="InterPro" id="IPR010538">
    <property type="entry name" value="DHOR"/>
</dbReference>
<protein>
    <submittedName>
        <fullName evidence="2">Di-heme oxidoreductase (Putative peroxidase)</fullName>
    </submittedName>
</protein>
<reference evidence="2 3" key="1">
    <citation type="submission" date="2018-06" db="EMBL/GenBank/DDBJ databases">
        <title>Genomic Encyclopedia of Type Strains, Phase IV (KMG-IV): sequencing the most valuable type-strain genomes for metagenomic binning, comparative biology and taxonomic classification.</title>
        <authorList>
            <person name="Goeker M."/>
        </authorList>
    </citation>
    <scope>NUCLEOTIDE SEQUENCE [LARGE SCALE GENOMIC DNA]</scope>
    <source>
        <strain evidence="2 3">DSM 24875</strain>
    </source>
</reference>
<dbReference type="InterPro" id="IPR051395">
    <property type="entry name" value="Cytochrome_c_Peroxidase/MauG"/>
</dbReference>
<name>A0A366F5F9_9HYPH</name>
<dbReference type="AlphaFoldDB" id="A0A366F5F9"/>
<evidence type="ECO:0000313" key="2">
    <source>
        <dbReference type="EMBL" id="RBP09200.1"/>
    </source>
</evidence>
<keyword evidence="2" id="KW-0560">Oxidoreductase</keyword>
<dbReference type="InterPro" id="IPR036909">
    <property type="entry name" value="Cyt_c-like_dom_sf"/>
</dbReference>
<dbReference type="Gene3D" id="1.10.760.10">
    <property type="entry name" value="Cytochrome c-like domain"/>
    <property type="match status" value="1"/>
</dbReference>
<dbReference type="SUPFAM" id="SSF46626">
    <property type="entry name" value="Cytochrome c"/>
    <property type="match status" value="2"/>
</dbReference>